<dbReference type="Ensembl" id="ENSATET00000032263.3">
    <property type="protein sequence ID" value="ENSATEP00000031796.1"/>
    <property type="gene ID" value="ENSATEG00000021906.3"/>
</dbReference>
<evidence type="ECO:0000256" key="3">
    <source>
        <dbReference type="SAM" id="Phobius"/>
    </source>
</evidence>
<dbReference type="InParanoid" id="A0A3Q1KBY4"/>
<feature type="transmembrane region" description="Helical" evidence="3">
    <location>
        <begin position="91"/>
        <end position="115"/>
    </location>
</feature>
<dbReference type="GeneTree" id="ENSGT00940000166507"/>
<protein>
    <recommendedName>
        <fullName evidence="4">C-type lectin domain-containing protein</fullName>
    </recommendedName>
</protein>
<dbReference type="PANTHER" id="PTHR45710:SF28">
    <property type="entry name" value="C-TYPE LECTIN DOMAIN FAMILY 4 MEMBER C ISOFORM 1"/>
    <property type="match status" value="1"/>
</dbReference>
<dbReference type="InterPro" id="IPR016187">
    <property type="entry name" value="CTDL_fold"/>
</dbReference>
<feature type="region of interest" description="Disordered" evidence="2">
    <location>
        <begin position="1"/>
        <end position="62"/>
    </location>
</feature>
<reference evidence="5" key="1">
    <citation type="submission" date="2021-04" db="EMBL/GenBank/DDBJ databases">
        <authorList>
            <consortium name="Wellcome Sanger Institute Data Sharing"/>
        </authorList>
    </citation>
    <scope>NUCLEOTIDE SEQUENCE [LARGE SCALE GENOMIC DNA]</scope>
</reference>
<keyword evidence="3" id="KW-0812">Transmembrane</keyword>
<evidence type="ECO:0000313" key="5">
    <source>
        <dbReference type="Ensembl" id="ENSATEP00000031796.1"/>
    </source>
</evidence>
<feature type="compositionally biased region" description="Basic and acidic residues" evidence="2">
    <location>
        <begin position="7"/>
        <end position="17"/>
    </location>
</feature>
<sequence length="284" mass="31944">MEMQEIPTEKEKSKDDEGASEPALEVKTEGASEPALEVKSEPEGKTKEEAEPDHYSKLQTPSENVYSEAYYGDAPLKTKQEDKQPEGNARLYRFGCLILALICLVLLLVVIILSVKLQNDSTLCPEKQETTTTDTESISISSSCSCEQCESKCSKLQRTHLGCQQCADGWLTYGRSCFYLSTVRLSWDESQRNCTARGASLAVITTKSVQNLLTKRGNLKYWIGLRNNGQKWTWVNGTDLQESYWAEYKSSGDCGILDSSDPPEKNWLKTSCQAYTYFICHLQY</sequence>
<reference evidence="5" key="2">
    <citation type="submission" date="2025-08" db="UniProtKB">
        <authorList>
            <consortium name="Ensembl"/>
        </authorList>
    </citation>
    <scope>IDENTIFICATION</scope>
</reference>
<evidence type="ECO:0000259" key="4">
    <source>
        <dbReference type="PROSITE" id="PS50041"/>
    </source>
</evidence>
<evidence type="ECO:0000313" key="6">
    <source>
        <dbReference type="Proteomes" id="UP000265040"/>
    </source>
</evidence>
<dbReference type="PROSITE" id="PS50041">
    <property type="entry name" value="C_TYPE_LECTIN_2"/>
    <property type="match status" value="1"/>
</dbReference>
<keyword evidence="3" id="KW-0472">Membrane</keyword>
<organism evidence="5 6">
    <name type="scientific">Anabas testudineus</name>
    <name type="common">Climbing perch</name>
    <name type="synonym">Anthias testudineus</name>
    <dbReference type="NCBI Taxonomy" id="64144"/>
    <lineage>
        <taxon>Eukaryota</taxon>
        <taxon>Metazoa</taxon>
        <taxon>Chordata</taxon>
        <taxon>Craniata</taxon>
        <taxon>Vertebrata</taxon>
        <taxon>Euteleostomi</taxon>
        <taxon>Actinopterygii</taxon>
        <taxon>Neopterygii</taxon>
        <taxon>Teleostei</taxon>
        <taxon>Neoteleostei</taxon>
        <taxon>Acanthomorphata</taxon>
        <taxon>Anabantaria</taxon>
        <taxon>Anabantiformes</taxon>
        <taxon>Anabantoidei</taxon>
        <taxon>Anabantidae</taxon>
        <taxon>Anabas</taxon>
    </lineage>
</organism>
<dbReference type="STRING" id="64144.ENSATEP00000031796"/>
<dbReference type="OrthoDB" id="10059571at2759"/>
<dbReference type="InterPro" id="IPR050828">
    <property type="entry name" value="C-type_lectin/matrix_domain"/>
</dbReference>
<feature type="compositionally biased region" description="Basic and acidic residues" evidence="2">
    <location>
        <begin position="24"/>
        <end position="56"/>
    </location>
</feature>
<reference evidence="5" key="3">
    <citation type="submission" date="2025-09" db="UniProtKB">
        <authorList>
            <consortium name="Ensembl"/>
        </authorList>
    </citation>
    <scope>IDENTIFICATION</scope>
</reference>
<evidence type="ECO:0000256" key="2">
    <source>
        <dbReference type="SAM" id="MobiDB-lite"/>
    </source>
</evidence>
<comment type="subcellular location">
    <subcellularLocation>
        <location evidence="1">Cell membrane</location>
        <topology evidence="1">Single-pass type II membrane protein</topology>
    </subcellularLocation>
</comment>
<name>A0A3Q1KBY4_ANATE</name>
<evidence type="ECO:0000256" key="1">
    <source>
        <dbReference type="ARBA" id="ARBA00004401"/>
    </source>
</evidence>
<dbReference type="SUPFAM" id="SSF56436">
    <property type="entry name" value="C-type lectin-like"/>
    <property type="match status" value="1"/>
</dbReference>
<dbReference type="GeneID" id="113169306"/>
<dbReference type="AlphaFoldDB" id="A0A3Q1KBY4"/>
<keyword evidence="3" id="KW-1133">Transmembrane helix</keyword>
<dbReference type="InterPro" id="IPR001304">
    <property type="entry name" value="C-type_lectin-like"/>
</dbReference>
<dbReference type="InterPro" id="IPR016186">
    <property type="entry name" value="C-type_lectin-like/link_sf"/>
</dbReference>
<accession>A0A3Q1KBY4</accession>
<dbReference type="Gene3D" id="3.10.100.10">
    <property type="entry name" value="Mannose-Binding Protein A, subunit A"/>
    <property type="match status" value="1"/>
</dbReference>
<dbReference type="PANTHER" id="PTHR45710">
    <property type="entry name" value="C-TYPE LECTIN DOMAIN-CONTAINING PROTEIN 180"/>
    <property type="match status" value="1"/>
</dbReference>
<keyword evidence="6" id="KW-1185">Reference proteome</keyword>
<feature type="domain" description="C-type lectin" evidence="4">
    <location>
        <begin position="173"/>
        <end position="281"/>
    </location>
</feature>
<dbReference type="Pfam" id="PF00059">
    <property type="entry name" value="Lectin_C"/>
    <property type="match status" value="1"/>
</dbReference>
<dbReference type="SMART" id="SM00034">
    <property type="entry name" value="CLECT"/>
    <property type="match status" value="1"/>
</dbReference>
<proteinExistence type="predicted"/>
<dbReference type="GO" id="GO:0005886">
    <property type="term" value="C:plasma membrane"/>
    <property type="evidence" value="ECO:0007669"/>
    <property type="project" value="UniProtKB-SubCell"/>
</dbReference>
<dbReference type="RefSeq" id="XP_026226410.1">
    <property type="nucleotide sequence ID" value="XM_026370625.2"/>
</dbReference>
<dbReference type="OMA" id="QQCADGW"/>
<dbReference type="Proteomes" id="UP000265040">
    <property type="component" value="Chromosome 16"/>
</dbReference>